<feature type="domain" description="Serine aminopeptidase S33" evidence="1">
    <location>
        <begin position="51"/>
        <end position="158"/>
    </location>
</feature>
<sequence length="244" mass="27603">MLFFQQESLIFFPSKLPPDHAFHFRESFQERYITAPDGIKLHGLLFPVEASKGLIFYLHGNAGSVEEWGSVASIYTNLGYDVFMLDYRGYGKSGGKISSEQQFYDDVQAAYDLMKQEYPEEKIIVLGYSIGTAAAARTAALNKPQMLILQAPYYSLTDLGKNLYPIIPSAILKYKFKTYEFVEKTAAPIVIFHGDQDEVIYYGSSLKLQKHLKPTDQLNTLKGQSHNGMTENPDYLAAIRKLLQ</sequence>
<reference evidence="2 3" key="1">
    <citation type="submission" date="2019-09" db="EMBL/GenBank/DDBJ databases">
        <title>Genome sequence of Adhaeribacter sp. M2.</title>
        <authorList>
            <person name="Srinivasan S."/>
        </authorList>
    </citation>
    <scope>NUCLEOTIDE SEQUENCE [LARGE SCALE GENOMIC DNA]</scope>
    <source>
        <strain evidence="2 3">M2</strain>
    </source>
</reference>
<dbReference type="Pfam" id="PF12146">
    <property type="entry name" value="Hydrolase_4"/>
    <property type="match status" value="1"/>
</dbReference>
<dbReference type="AlphaFoldDB" id="A0A5N1IK19"/>
<gene>
    <name evidence="2" type="ORF">F0P94_18970</name>
</gene>
<evidence type="ECO:0000313" key="3">
    <source>
        <dbReference type="Proteomes" id="UP000326570"/>
    </source>
</evidence>
<dbReference type="PANTHER" id="PTHR12277">
    <property type="entry name" value="ALPHA/BETA HYDROLASE DOMAIN-CONTAINING PROTEIN"/>
    <property type="match status" value="1"/>
</dbReference>
<evidence type="ECO:0000259" key="1">
    <source>
        <dbReference type="Pfam" id="PF12146"/>
    </source>
</evidence>
<comment type="caution">
    <text evidence="2">The sequence shown here is derived from an EMBL/GenBank/DDBJ whole genome shotgun (WGS) entry which is preliminary data.</text>
</comment>
<evidence type="ECO:0000313" key="2">
    <source>
        <dbReference type="EMBL" id="KAA9324994.1"/>
    </source>
</evidence>
<name>A0A5N1IK19_9BACT</name>
<proteinExistence type="predicted"/>
<dbReference type="Proteomes" id="UP000326570">
    <property type="component" value="Unassembled WGS sequence"/>
</dbReference>
<dbReference type="InterPro" id="IPR029058">
    <property type="entry name" value="AB_hydrolase_fold"/>
</dbReference>
<dbReference type="Gene3D" id="3.40.50.1820">
    <property type="entry name" value="alpha/beta hydrolase"/>
    <property type="match status" value="1"/>
</dbReference>
<organism evidence="2 3">
    <name type="scientific">Adhaeribacter soli</name>
    <dbReference type="NCBI Taxonomy" id="2607655"/>
    <lineage>
        <taxon>Bacteria</taxon>
        <taxon>Pseudomonadati</taxon>
        <taxon>Bacteroidota</taxon>
        <taxon>Cytophagia</taxon>
        <taxon>Cytophagales</taxon>
        <taxon>Hymenobacteraceae</taxon>
        <taxon>Adhaeribacter</taxon>
    </lineage>
</organism>
<protein>
    <submittedName>
        <fullName evidence="2">Lysophospholipase</fullName>
    </submittedName>
</protein>
<dbReference type="PANTHER" id="PTHR12277:SF81">
    <property type="entry name" value="PROTEIN ABHD13"/>
    <property type="match status" value="1"/>
</dbReference>
<dbReference type="EMBL" id="VTWT01000014">
    <property type="protein sequence ID" value="KAA9324994.1"/>
    <property type="molecule type" value="Genomic_DNA"/>
</dbReference>
<accession>A0A5N1IK19</accession>
<dbReference type="InterPro" id="IPR022742">
    <property type="entry name" value="Hydrolase_4"/>
</dbReference>
<dbReference type="SUPFAM" id="SSF53474">
    <property type="entry name" value="alpha/beta-Hydrolases"/>
    <property type="match status" value="1"/>
</dbReference>
<dbReference type="RefSeq" id="WP_150906041.1">
    <property type="nucleotide sequence ID" value="NZ_VTWT01000014.1"/>
</dbReference>
<keyword evidence="3" id="KW-1185">Reference proteome</keyword>